<dbReference type="RefSeq" id="WP_176770812.1">
    <property type="nucleotide sequence ID" value="NZ_FNOU01000003.1"/>
</dbReference>
<feature type="compositionally biased region" description="Basic residues" evidence="1">
    <location>
        <begin position="1"/>
        <end position="14"/>
    </location>
</feature>
<feature type="region of interest" description="Disordered" evidence="1">
    <location>
        <begin position="1"/>
        <end position="23"/>
    </location>
</feature>
<name>A0A1H3CLU0_EUBBA</name>
<organism evidence="3 4">
    <name type="scientific">Eubacterium barkeri</name>
    <name type="common">Clostridium barkeri</name>
    <dbReference type="NCBI Taxonomy" id="1528"/>
    <lineage>
        <taxon>Bacteria</taxon>
        <taxon>Bacillati</taxon>
        <taxon>Bacillota</taxon>
        <taxon>Clostridia</taxon>
        <taxon>Eubacteriales</taxon>
        <taxon>Eubacteriaceae</taxon>
        <taxon>Eubacterium</taxon>
    </lineage>
</organism>
<dbReference type="STRING" id="1528.SAMN04488579_103150"/>
<sequence length="49" mass="5539">MPTSKKSPHKHTPKKKETNTHQTIKPWHRIGALVLVAALILSMVAMYAF</sequence>
<accession>A0A1H3CLU0</accession>
<proteinExistence type="predicted"/>
<evidence type="ECO:0000256" key="2">
    <source>
        <dbReference type="SAM" id="Phobius"/>
    </source>
</evidence>
<dbReference type="EMBL" id="FNOU01000003">
    <property type="protein sequence ID" value="SDX55046.1"/>
    <property type="molecule type" value="Genomic_DNA"/>
</dbReference>
<dbReference type="AlphaFoldDB" id="A0A1H3CLU0"/>
<keyword evidence="2" id="KW-0812">Transmembrane</keyword>
<keyword evidence="4" id="KW-1185">Reference proteome</keyword>
<evidence type="ECO:0000256" key="1">
    <source>
        <dbReference type="SAM" id="MobiDB-lite"/>
    </source>
</evidence>
<feature type="transmembrane region" description="Helical" evidence="2">
    <location>
        <begin position="30"/>
        <end position="48"/>
    </location>
</feature>
<evidence type="ECO:0000313" key="4">
    <source>
        <dbReference type="Proteomes" id="UP000199652"/>
    </source>
</evidence>
<dbReference type="Proteomes" id="UP000199652">
    <property type="component" value="Unassembled WGS sequence"/>
</dbReference>
<keyword evidence="2" id="KW-1133">Transmembrane helix</keyword>
<evidence type="ECO:0000313" key="3">
    <source>
        <dbReference type="EMBL" id="SDX55046.1"/>
    </source>
</evidence>
<keyword evidence="2" id="KW-0472">Membrane</keyword>
<reference evidence="4" key="1">
    <citation type="submission" date="2016-10" db="EMBL/GenBank/DDBJ databases">
        <authorList>
            <person name="Varghese N."/>
            <person name="Submissions S."/>
        </authorList>
    </citation>
    <scope>NUCLEOTIDE SEQUENCE [LARGE SCALE GENOMIC DNA]</scope>
    <source>
        <strain evidence="4">VPI 5359</strain>
    </source>
</reference>
<protein>
    <submittedName>
        <fullName evidence="3">Uncharacterized protein</fullName>
    </submittedName>
</protein>
<gene>
    <name evidence="3" type="ORF">SAMN04488579_103150</name>
</gene>